<evidence type="ECO:0000313" key="1">
    <source>
        <dbReference type="EMBL" id="MFM9331449.1"/>
    </source>
</evidence>
<protein>
    <submittedName>
        <fullName evidence="1">Phosphotransferase</fullName>
    </submittedName>
</protein>
<accession>A0ACC7P5D1</accession>
<dbReference type="Proteomes" id="UP001631969">
    <property type="component" value="Unassembled WGS sequence"/>
</dbReference>
<reference evidence="1" key="1">
    <citation type="submission" date="2024-12" db="EMBL/GenBank/DDBJ databases">
        <authorList>
            <person name="Wu N."/>
        </authorList>
    </citation>
    <scope>NUCLEOTIDE SEQUENCE</scope>
    <source>
        <strain evidence="1">P15</strain>
    </source>
</reference>
<keyword evidence="2" id="KW-1185">Reference proteome</keyword>
<name>A0ACC7P5D1_9BACL</name>
<organism evidence="1 2">
    <name type="scientific">Paenibacillus mesotrionivorans</name>
    <dbReference type="NCBI Taxonomy" id="3160968"/>
    <lineage>
        <taxon>Bacteria</taxon>
        <taxon>Bacillati</taxon>
        <taxon>Bacillota</taxon>
        <taxon>Bacilli</taxon>
        <taxon>Bacillales</taxon>
        <taxon>Paenibacillaceae</taxon>
        <taxon>Paenibacillus</taxon>
    </lineage>
</organism>
<gene>
    <name evidence="1" type="ORF">ACI1P1_24440</name>
</gene>
<dbReference type="EMBL" id="JBJURJ010000018">
    <property type="protein sequence ID" value="MFM9331449.1"/>
    <property type="molecule type" value="Genomic_DNA"/>
</dbReference>
<sequence length="338" mass="38040">MMPLITEAQLIDEIGCWLKTHLSVTVQSGNRIRRGLMNEKWIVETDKGRLFVKCYHPERYKERWQNTEFRAGFEDALQLQLLFYQSGGRCPEPLALDGRCMHLLPCGRYMAVMTCCPGMMVPAGQMGERRMYALGRAAADMHTVWDSAAVTGVGVAIPRKEPAYRLSRERMEQTWETNWDAARGSAGHIRNALQLQKAIIDSLRQDDLAPPAPGWAHLDLWADNLLFEGDALTAIVDFDRARYSFPAMDLGRAVLSGTLSGGGFQRDAVAAFAEGYCSRRPLPPGSLVQAVKYVWCVETFWWIQPSMETSSVVPVRFAEEMMVTARNWEQLDALLEGS</sequence>
<comment type="caution">
    <text evidence="1">The sequence shown here is derived from an EMBL/GenBank/DDBJ whole genome shotgun (WGS) entry which is preliminary data.</text>
</comment>
<evidence type="ECO:0000313" key="2">
    <source>
        <dbReference type="Proteomes" id="UP001631969"/>
    </source>
</evidence>
<proteinExistence type="predicted"/>